<proteinExistence type="inferred from homology"/>
<evidence type="ECO:0000256" key="4">
    <source>
        <dbReference type="ARBA" id="ARBA00023029"/>
    </source>
</evidence>
<evidence type="ECO:0000259" key="8">
    <source>
        <dbReference type="Pfam" id="PF21338"/>
    </source>
</evidence>
<sequence length="332" mass="37087">MKSGLRYVDDTEPGYTRRRSGRGWVYLKDDGARVTDRQEIDRLNRLAVPPAYTKTWFCRDSNGHLQATGYDARGRKQYRYHADYRAHRDAEKFAGLADFGRALPKLRACVERDLAKRRLDKNKAVAAVIRLLDGGQVRVGNDCYAQENDSYGATTLRSRHVRLNGQTIALRFRGKSGKVHSLKVTDRLLANAVRRCQDLPGQRLFAYIGGDGEIHPVTSGDVNAYIHEVMDTDYSAKHFRTWGASAIALEVVLANDGPIPVKAVLEPVSIALGNTVAVARSAYVHPRLLDLASDARLRKHIKLSKPRAGKYLTSTERALISVLDKLKNHQGV</sequence>
<dbReference type="SUPFAM" id="SSF55869">
    <property type="entry name" value="DNA topoisomerase I domain"/>
    <property type="match status" value="1"/>
</dbReference>
<keyword evidence="6" id="KW-0413">Isomerase</keyword>
<dbReference type="InterPro" id="IPR035447">
    <property type="entry name" value="DNA_topo_I_N_sf"/>
</dbReference>
<feature type="domain" description="DNA topoisomerase I catalytic core eukaryotic-type" evidence="7">
    <location>
        <begin position="83"/>
        <end position="249"/>
    </location>
</feature>
<comment type="catalytic activity">
    <reaction evidence="1">
        <text>ATP-independent breakage of single-stranded DNA, followed by passage and rejoining.</text>
        <dbReference type="EC" id="5.6.2.1"/>
    </reaction>
</comment>
<keyword evidence="5" id="KW-0238">DNA-binding</keyword>
<evidence type="ECO:0000256" key="3">
    <source>
        <dbReference type="ARBA" id="ARBA00012891"/>
    </source>
</evidence>
<dbReference type="EC" id="5.6.2.1" evidence="3"/>
<dbReference type="InterPro" id="IPR014711">
    <property type="entry name" value="TopoI_cat_a-hlx-sub_euk"/>
</dbReference>
<evidence type="ECO:0000256" key="2">
    <source>
        <dbReference type="ARBA" id="ARBA00006645"/>
    </source>
</evidence>
<dbReference type="PRINTS" id="PR00416">
    <property type="entry name" value="EUTPISMRASEI"/>
</dbReference>
<dbReference type="Pfam" id="PF21338">
    <property type="entry name" value="Top1B_N_bact"/>
    <property type="match status" value="1"/>
</dbReference>
<dbReference type="Gene3D" id="1.10.132.120">
    <property type="match status" value="1"/>
</dbReference>
<protein>
    <recommendedName>
        <fullName evidence="3">DNA topoisomerase</fullName>
        <ecNumber evidence="3">5.6.2.1</ecNumber>
    </recommendedName>
</protein>
<dbReference type="InterPro" id="IPR013500">
    <property type="entry name" value="TopoI_cat_euk"/>
</dbReference>
<evidence type="ECO:0000256" key="5">
    <source>
        <dbReference type="ARBA" id="ARBA00023125"/>
    </source>
</evidence>
<dbReference type="RefSeq" id="WP_381494812.1">
    <property type="nucleotide sequence ID" value="NZ_JBHTIK010000015.1"/>
</dbReference>
<dbReference type="InterPro" id="IPR011010">
    <property type="entry name" value="DNA_brk_join_enz"/>
</dbReference>
<comment type="similarity">
    <text evidence="2">Belongs to the type IB topoisomerase family.</text>
</comment>
<dbReference type="EMBL" id="JBHTIK010000015">
    <property type="protein sequence ID" value="MFD0850475.1"/>
    <property type="molecule type" value="Genomic_DNA"/>
</dbReference>
<evidence type="ECO:0000259" key="7">
    <source>
        <dbReference type="Pfam" id="PF01028"/>
    </source>
</evidence>
<keyword evidence="4" id="KW-0799">Topoisomerase</keyword>
<evidence type="ECO:0000256" key="6">
    <source>
        <dbReference type="ARBA" id="ARBA00023235"/>
    </source>
</evidence>
<evidence type="ECO:0000256" key="1">
    <source>
        <dbReference type="ARBA" id="ARBA00000213"/>
    </source>
</evidence>
<reference evidence="10" key="1">
    <citation type="journal article" date="2019" name="Int. J. Syst. Evol. Microbiol.">
        <title>The Global Catalogue of Microorganisms (GCM) 10K type strain sequencing project: providing services to taxonomists for standard genome sequencing and annotation.</title>
        <authorList>
            <consortium name="The Broad Institute Genomics Platform"/>
            <consortium name="The Broad Institute Genome Sequencing Center for Infectious Disease"/>
            <person name="Wu L."/>
            <person name="Ma J."/>
        </authorList>
    </citation>
    <scope>NUCLEOTIDE SEQUENCE [LARGE SCALE GENOMIC DNA]</scope>
    <source>
        <strain evidence="10">CCUG 52537</strain>
    </source>
</reference>
<dbReference type="Gene3D" id="3.90.15.10">
    <property type="entry name" value="Topoisomerase I, Chain A, domain 3"/>
    <property type="match status" value="1"/>
</dbReference>
<keyword evidence="10" id="KW-1185">Reference proteome</keyword>
<organism evidence="9 10">
    <name type="scientific">Sphingosinicella xenopeptidilytica</name>
    <dbReference type="NCBI Taxonomy" id="364098"/>
    <lineage>
        <taxon>Bacteria</taxon>
        <taxon>Pseudomonadati</taxon>
        <taxon>Pseudomonadota</taxon>
        <taxon>Alphaproteobacteria</taxon>
        <taxon>Sphingomonadales</taxon>
        <taxon>Sphingosinicellaceae</taxon>
        <taxon>Sphingosinicella</taxon>
    </lineage>
</organism>
<gene>
    <name evidence="9" type="ORF">ACFQ00_19260</name>
</gene>
<evidence type="ECO:0000313" key="9">
    <source>
        <dbReference type="EMBL" id="MFD0850475.1"/>
    </source>
</evidence>
<feature type="domain" description="DNA topoisomerase IB N-terminal" evidence="8">
    <location>
        <begin position="23"/>
        <end position="71"/>
    </location>
</feature>
<evidence type="ECO:0000313" key="10">
    <source>
        <dbReference type="Proteomes" id="UP001597124"/>
    </source>
</evidence>
<dbReference type="Proteomes" id="UP001597124">
    <property type="component" value="Unassembled WGS sequence"/>
</dbReference>
<dbReference type="InterPro" id="IPR049331">
    <property type="entry name" value="Top1B_N_bact"/>
</dbReference>
<dbReference type="InterPro" id="IPR001631">
    <property type="entry name" value="TopoI"/>
</dbReference>
<name>A0ABW3C7R6_SPHXN</name>
<dbReference type="Pfam" id="PF01028">
    <property type="entry name" value="Topoisom_I"/>
    <property type="match status" value="1"/>
</dbReference>
<accession>A0ABW3C7R6</accession>
<dbReference type="SUPFAM" id="SSF56349">
    <property type="entry name" value="DNA breaking-rejoining enzymes"/>
    <property type="match status" value="1"/>
</dbReference>
<comment type="caution">
    <text evidence="9">The sequence shown here is derived from an EMBL/GenBank/DDBJ whole genome shotgun (WGS) entry which is preliminary data.</text>
</comment>
<dbReference type="Gene3D" id="3.30.66.10">
    <property type="entry name" value="DNA topoisomerase I domain"/>
    <property type="match status" value="1"/>
</dbReference>
<dbReference type="PROSITE" id="PS52038">
    <property type="entry name" value="TOPO_IB_2"/>
    <property type="match status" value="1"/>
</dbReference>